<feature type="domain" description="Aminoglycoside phosphotransferase" evidence="1">
    <location>
        <begin position="129"/>
        <end position="283"/>
    </location>
</feature>
<accession>A0A1I3X6D9</accession>
<reference evidence="2 3" key="1">
    <citation type="submission" date="2016-10" db="EMBL/GenBank/DDBJ databases">
        <authorList>
            <person name="Varghese N."/>
            <person name="Submissions S."/>
        </authorList>
    </citation>
    <scope>NUCLEOTIDE SEQUENCE [LARGE SCALE GENOMIC DNA]</scope>
    <source>
        <strain evidence="2 3">DSM 16392</strain>
    </source>
</reference>
<dbReference type="Pfam" id="PF01636">
    <property type="entry name" value="APH"/>
    <property type="match status" value="1"/>
</dbReference>
<sequence length="522" mass="58524">MTADSFDVDTLTQSDIISFFTSPEAHRGQEVKRIDTHANIAFLVGNDAYKMKRDVKFPFLDYSTLEKRKTACEAEIKLNSQYAPQIYRSTLPITLERDGSLELAGHGAVVEWVVHMNRFNEHLGLDRVAEEKGISRELAVDLAKLMVDAHSRTTLREAQPWIDDLLNYTDQNLVAFQEFPQFFPGDQVLALDEAARKEHQHIEGMIRDRGELGLVRLNHGDAHLANIVMHDGKPLLFDAVEFDDAIATGDVLYDLAFLLLDLCERKEPEAANIVLNTYLQLARQPKHLEDLRVLRFYLMMRAAIRAKIGAAASLHQEGETRRKTEYQAQEYFKICQRALEPTPPVLCVVGGLSGTGKTTLAQGLAPLLGRMPGAVHLRTDVLRKEMLEIGEVETAGKETYTPEFSNKVYAELLHRAEVVLAAGHSVIIDGVYSKPTERDSVEQLAAKTGAEFQGIWLEADVETLINRVDARHGDASDADSEVVRMQQSYDLGEIHWVRLDSAKSKEAVLEQARRVTGLSQLQ</sequence>
<comment type="caution">
    <text evidence="2">The sequence shown here is derived from an EMBL/GenBank/DDBJ whole genome shotgun (WGS) entry which is preliminary data.</text>
</comment>
<dbReference type="Gene3D" id="3.40.50.300">
    <property type="entry name" value="P-loop containing nucleotide triphosphate hydrolases"/>
    <property type="match status" value="1"/>
</dbReference>
<dbReference type="InterPro" id="IPR052732">
    <property type="entry name" value="Cell-binding_unc_protein"/>
</dbReference>
<evidence type="ECO:0000259" key="1">
    <source>
        <dbReference type="Pfam" id="PF01636"/>
    </source>
</evidence>
<keyword evidence="3" id="KW-1185">Reference proteome</keyword>
<evidence type="ECO:0000313" key="2">
    <source>
        <dbReference type="EMBL" id="SFK15104.1"/>
    </source>
</evidence>
<evidence type="ECO:0000313" key="3">
    <source>
        <dbReference type="Proteomes" id="UP000199598"/>
    </source>
</evidence>
<dbReference type="PANTHER" id="PTHR43883">
    <property type="entry name" value="SLR0207 PROTEIN"/>
    <property type="match status" value="1"/>
</dbReference>
<dbReference type="Gene3D" id="3.90.1200.10">
    <property type="match status" value="1"/>
</dbReference>
<dbReference type="InterPro" id="IPR002575">
    <property type="entry name" value="Aminoglycoside_PTrfase"/>
</dbReference>
<dbReference type="RefSeq" id="WP_208860124.1">
    <property type="nucleotide sequence ID" value="NZ_FOSK01000002.1"/>
</dbReference>
<organism evidence="2 3">
    <name type="scientific">Pseudovibrio ascidiaceicola</name>
    <dbReference type="NCBI Taxonomy" id="285279"/>
    <lineage>
        <taxon>Bacteria</taxon>
        <taxon>Pseudomonadati</taxon>
        <taxon>Pseudomonadota</taxon>
        <taxon>Alphaproteobacteria</taxon>
        <taxon>Hyphomicrobiales</taxon>
        <taxon>Stappiaceae</taxon>
        <taxon>Pseudovibrio</taxon>
    </lineage>
</organism>
<dbReference type="SUPFAM" id="SSF52540">
    <property type="entry name" value="P-loop containing nucleoside triphosphate hydrolases"/>
    <property type="match status" value="1"/>
</dbReference>
<dbReference type="PANTHER" id="PTHR43883:SF1">
    <property type="entry name" value="GLUCONOKINASE"/>
    <property type="match status" value="1"/>
</dbReference>
<dbReference type="Pfam" id="PF13671">
    <property type="entry name" value="AAA_33"/>
    <property type="match status" value="1"/>
</dbReference>
<dbReference type="SUPFAM" id="SSF56112">
    <property type="entry name" value="Protein kinase-like (PK-like)"/>
    <property type="match status" value="1"/>
</dbReference>
<proteinExistence type="predicted"/>
<dbReference type="InterPro" id="IPR011009">
    <property type="entry name" value="Kinase-like_dom_sf"/>
</dbReference>
<protein>
    <recommendedName>
        <fullName evidence="1">Aminoglycoside phosphotransferase domain-containing protein</fullName>
    </recommendedName>
</protein>
<dbReference type="InterPro" id="IPR027417">
    <property type="entry name" value="P-loop_NTPase"/>
</dbReference>
<dbReference type="Proteomes" id="UP000199598">
    <property type="component" value="Unassembled WGS sequence"/>
</dbReference>
<name>A0A1I3X6D9_9HYPH</name>
<dbReference type="EMBL" id="FOSK01000002">
    <property type="protein sequence ID" value="SFK15104.1"/>
    <property type="molecule type" value="Genomic_DNA"/>
</dbReference>
<gene>
    <name evidence="2" type="ORF">SAMN04488518_102402</name>
</gene>